<comment type="caution">
    <text evidence="1">The sequence shown here is derived from an EMBL/GenBank/DDBJ whole genome shotgun (WGS) entry which is preliminary data.</text>
</comment>
<sequence>MKPLDITGTHTKMLRLPVTDDTREALAEREIVAPEFVILHLREATFREREKFTQMQQAKNTTEAQYMEWLASLILRRTAEPLDPVVVAEFIRDLHPTQITQLTYAYISGEAIEDPKAQEALAQVVKNQTMTMTMPVLAALANVAPLPFSPTSTE</sequence>
<dbReference type="EMBL" id="JBHLYR010000059">
    <property type="protein sequence ID" value="MFB9994074.1"/>
    <property type="molecule type" value="Genomic_DNA"/>
</dbReference>
<dbReference type="RefSeq" id="WP_380014135.1">
    <property type="nucleotide sequence ID" value="NZ_JBHLYR010000059.1"/>
</dbReference>
<evidence type="ECO:0000313" key="2">
    <source>
        <dbReference type="Proteomes" id="UP001589733"/>
    </source>
</evidence>
<reference evidence="1 2" key="1">
    <citation type="submission" date="2024-09" db="EMBL/GenBank/DDBJ databases">
        <authorList>
            <person name="Sun Q."/>
            <person name="Mori K."/>
        </authorList>
    </citation>
    <scope>NUCLEOTIDE SEQUENCE [LARGE SCALE GENOMIC DNA]</scope>
    <source>
        <strain evidence="1 2">JCM 13503</strain>
    </source>
</reference>
<organism evidence="1 2">
    <name type="scientific">Deinococcus oregonensis</name>
    <dbReference type="NCBI Taxonomy" id="1805970"/>
    <lineage>
        <taxon>Bacteria</taxon>
        <taxon>Thermotogati</taxon>
        <taxon>Deinococcota</taxon>
        <taxon>Deinococci</taxon>
        <taxon>Deinococcales</taxon>
        <taxon>Deinococcaceae</taxon>
        <taxon>Deinococcus</taxon>
    </lineage>
</organism>
<keyword evidence="2" id="KW-1185">Reference proteome</keyword>
<protein>
    <submittedName>
        <fullName evidence="1">Uncharacterized protein</fullName>
    </submittedName>
</protein>
<name>A0ABV6B2U3_9DEIO</name>
<dbReference type="Proteomes" id="UP001589733">
    <property type="component" value="Unassembled WGS sequence"/>
</dbReference>
<proteinExistence type="predicted"/>
<accession>A0ABV6B2U3</accession>
<gene>
    <name evidence="1" type="ORF">ACFFLM_19125</name>
</gene>
<evidence type="ECO:0000313" key="1">
    <source>
        <dbReference type="EMBL" id="MFB9994074.1"/>
    </source>
</evidence>